<evidence type="ECO:0000256" key="4">
    <source>
        <dbReference type="NCBIfam" id="TIGR00652"/>
    </source>
</evidence>
<dbReference type="AlphaFoldDB" id="A0A1H6TI88"/>
<dbReference type="EMBL" id="FNXY01000003">
    <property type="protein sequence ID" value="SEI75925.1"/>
    <property type="molecule type" value="Genomic_DNA"/>
</dbReference>
<dbReference type="InterPro" id="IPR001653">
    <property type="entry name" value="DAP_epimerase_DapF"/>
</dbReference>
<feature type="binding site" evidence="3">
    <location>
        <position position="13"/>
    </location>
    <ligand>
        <name>substrate</name>
    </ligand>
</feature>
<keyword evidence="6" id="KW-1185">Reference proteome</keyword>
<organism evidence="5 6">
    <name type="scientific">Dyadobacter koreensis</name>
    <dbReference type="NCBI Taxonomy" id="408657"/>
    <lineage>
        <taxon>Bacteria</taxon>
        <taxon>Pseudomonadati</taxon>
        <taxon>Bacteroidota</taxon>
        <taxon>Cytophagia</taxon>
        <taxon>Cytophagales</taxon>
        <taxon>Spirosomataceae</taxon>
        <taxon>Dyadobacter</taxon>
    </lineage>
</organism>
<comment type="catalytic activity">
    <reaction evidence="3">
        <text>(2S,6S)-2,6-diaminopimelate = meso-2,6-diaminopimelate</text>
        <dbReference type="Rhea" id="RHEA:15393"/>
        <dbReference type="ChEBI" id="CHEBI:57609"/>
        <dbReference type="ChEBI" id="CHEBI:57791"/>
        <dbReference type="EC" id="5.1.1.7"/>
    </reaction>
</comment>
<keyword evidence="3" id="KW-0457">Lysine biosynthesis</keyword>
<dbReference type="EC" id="5.1.1.7" evidence="3 4"/>
<protein>
    <recommendedName>
        <fullName evidence="3 4">Diaminopimelate epimerase</fullName>
        <shortName evidence="3">DAP epimerase</shortName>
        <ecNumber evidence="3 4">5.1.1.7</ecNumber>
    </recommendedName>
    <alternativeName>
        <fullName evidence="3">PLP-independent amino acid racemase</fullName>
    </alternativeName>
</protein>
<comment type="subunit">
    <text evidence="3">Homodimer.</text>
</comment>
<sequence length="259" mass="28605">MKIPFFKYQGTGNDFVMIDNRTGFFPSSQELIEKLCHRRFGIGSDGLILLENAEGYDFRMVYFNADGREGSMCGNGGRCAVRFAHDLGLFDTTTSFIAVDGPHEGFASEDIIRLKMSPVNGVERHEEYDFMNTGSPHYVTYVDNIEEAAVVEIGKDVRYGPVFGPMGGTNVNFIQLLGENHISVRTYERGVEDETYSCGTGVTACVLSAHLREGWNGPVKVETLGGTLQVDYTEKSDSKFDDVFLIGPAVRVFEGSANI</sequence>
<dbReference type="GO" id="GO:0009089">
    <property type="term" value="P:lysine biosynthetic process via diaminopimelate"/>
    <property type="evidence" value="ECO:0007669"/>
    <property type="project" value="UniProtKB-UniRule"/>
</dbReference>
<dbReference type="OrthoDB" id="9805408at2"/>
<feature type="active site" description="Proton acceptor" evidence="3">
    <location>
        <position position="198"/>
    </location>
</feature>
<dbReference type="SUPFAM" id="SSF54506">
    <property type="entry name" value="Diaminopimelate epimerase-like"/>
    <property type="match status" value="2"/>
</dbReference>
<dbReference type="Pfam" id="PF01678">
    <property type="entry name" value="DAP_epimerase"/>
    <property type="match status" value="2"/>
</dbReference>
<evidence type="ECO:0000313" key="6">
    <source>
        <dbReference type="Proteomes" id="UP000199532"/>
    </source>
</evidence>
<feature type="active site" description="Proton donor" evidence="3">
    <location>
        <position position="73"/>
    </location>
</feature>
<comment type="function">
    <text evidence="3">Catalyzes the stereoinversion of LL-2,6-diaminopimelate (L,L-DAP) to meso-diaminopimelate (meso-DAP), a precursor of L-lysine and an essential component of the bacterial peptidoglycan.</text>
</comment>
<feature type="site" description="Could be important to modulate the pK values of the two catalytic cysteine residues" evidence="3">
    <location>
        <position position="188"/>
    </location>
</feature>
<feature type="binding site" evidence="3">
    <location>
        <begin position="199"/>
        <end position="200"/>
    </location>
    <ligand>
        <name>substrate</name>
    </ligand>
</feature>
<feature type="binding site" evidence="3">
    <location>
        <position position="170"/>
    </location>
    <ligand>
        <name>substrate</name>
    </ligand>
</feature>
<dbReference type="STRING" id="408657.SAMN04487995_2063"/>
<evidence type="ECO:0000256" key="2">
    <source>
        <dbReference type="ARBA" id="ARBA00023235"/>
    </source>
</evidence>
<evidence type="ECO:0000313" key="5">
    <source>
        <dbReference type="EMBL" id="SEI75925.1"/>
    </source>
</evidence>
<feature type="binding site" evidence="3">
    <location>
        <begin position="188"/>
        <end position="189"/>
    </location>
    <ligand>
        <name>substrate</name>
    </ligand>
</feature>
<proteinExistence type="inferred from homology"/>
<dbReference type="HAMAP" id="MF_00197">
    <property type="entry name" value="DAP_epimerase"/>
    <property type="match status" value="1"/>
</dbReference>
<comment type="caution">
    <text evidence="3">Lacks conserved residue(s) required for the propagation of feature annotation.</text>
</comment>
<feature type="site" description="Could be important to modulate the pK values of the two catalytic cysteine residues" evidence="3">
    <location>
        <position position="137"/>
    </location>
</feature>
<keyword evidence="3" id="KW-0963">Cytoplasm</keyword>
<evidence type="ECO:0000256" key="3">
    <source>
        <dbReference type="HAMAP-Rule" id="MF_00197"/>
    </source>
</evidence>
<gene>
    <name evidence="3" type="primary">dapF</name>
    <name evidence="5" type="ORF">SAMN04487995_2063</name>
</gene>
<evidence type="ECO:0000256" key="1">
    <source>
        <dbReference type="ARBA" id="ARBA00010219"/>
    </source>
</evidence>
<keyword evidence="3" id="KW-0028">Amino-acid biosynthesis</keyword>
<keyword evidence="2 3" id="KW-0413">Isomerase</keyword>
<name>A0A1H6TI88_9BACT</name>
<comment type="subcellular location">
    <subcellularLocation>
        <location evidence="3">Cytoplasm</location>
    </subcellularLocation>
</comment>
<comment type="similarity">
    <text evidence="1 3">Belongs to the diaminopimelate epimerase family.</text>
</comment>
<dbReference type="GO" id="GO:0008837">
    <property type="term" value="F:diaminopimelate epimerase activity"/>
    <property type="evidence" value="ECO:0007669"/>
    <property type="project" value="UniProtKB-UniRule"/>
</dbReference>
<comment type="pathway">
    <text evidence="3">Amino-acid biosynthesis; L-lysine biosynthesis via DAP pathway; DL-2,6-diaminopimelate from LL-2,6-diaminopimelate: step 1/1.</text>
</comment>
<dbReference type="GO" id="GO:0005829">
    <property type="term" value="C:cytosol"/>
    <property type="evidence" value="ECO:0007669"/>
    <property type="project" value="TreeGrafter"/>
</dbReference>
<accession>A0A1H6TI88</accession>
<dbReference type="RefSeq" id="WP_090335073.1">
    <property type="nucleotide sequence ID" value="NZ_FNXY01000003.1"/>
</dbReference>
<dbReference type="NCBIfam" id="TIGR00652">
    <property type="entry name" value="DapF"/>
    <property type="match status" value="1"/>
</dbReference>
<reference evidence="5 6" key="1">
    <citation type="submission" date="2016-10" db="EMBL/GenBank/DDBJ databases">
        <authorList>
            <person name="de Groot N.N."/>
        </authorList>
    </citation>
    <scope>NUCLEOTIDE SEQUENCE [LARGE SCALE GENOMIC DNA]</scope>
    <source>
        <strain evidence="5 6">DSM 19938</strain>
    </source>
</reference>
<dbReference type="UniPathway" id="UPA00034">
    <property type="reaction ID" value="UER00025"/>
</dbReference>
<dbReference type="PANTHER" id="PTHR31689">
    <property type="entry name" value="DIAMINOPIMELATE EPIMERASE, CHLOROPLASTIC"/>
    <property type="match status" value="1"/>
</dbReference>
<dbReference type="PANTHER" id="PTHR31689:SF0">
    <property type="entry name" value="DIAMINOPIMELATE EPIMERASE"/>
    <property type="match status" value="1"/>
</dbReference>
<dbReference type="Gene3D" id="3.10.310.10">
    <property type="entry name" value="Diaminopimelate Epimerase, Chain A, domain 1"/>
    <property type="match status" value="2"/>
</dbReference>
<dbReference type="Proteomes" id="UP000199532">
    <property type="component" value="Unassembled WGS sequence"/>
</dbReference>
<feature type="binding site" evidence="3">
    <location>
        <begin position="74"/>
        <end position="75"/>
    </location>
    <ligand>
        <name>substrate</name>
    </ligand>
</feature>
<feature type="binding site" evidence="3">
    <location>
        <position position="64"/>
    </location>
    <ligand>
        <name>substrate</name>
    </ligand>
</feature>